<organism evidence="1 2">
    <name type="scientific">Candidatus Epulonipiscium fishelsonii</name>
    <dbReference type="NCBI Taxonomy" id="77094"/>
    <lineage>
        <taxon>Bacteria</taxon>
        <taxon>Bacillati</taxon>
        <taxon>Bacillota</taxon>
        <taxon>Clostridia</taxon>
        <taxon>Lachnospirales</taxon>
        <taxon>Lachnospiraceae</taxon>
        <taxon>Candidatus Epulonipiscium</taxon>
    </lineage>
</organism>
<accession>A0ACC8XB95</accession>
<keyword evidence="2" id="KW-1185">Reference proteome</keyword>
<gene>
    <name evidence="1" type="ORF">AN396_07490</name>
</gene>
<proteinExistence type="predicted"/>
<reference evidence="1" key="1">
    <citation type="submission" date="2016-08" db="EMBL/GenBank/DDBJ databases">
        <authorList>
            <person name="Ngugi D.K."/>
            <person name="Miyake S."/>
            <person name="Stingl U."/>
        </authorList>
    </citation>
    <scope>NUCLEOTIDE SEQUENCE</scope>
    <source>
        <strain evidence="1">SCG-B11WGA-EpuloA1</strain>
    </source>
</reference>
<comment type="caution">
    <text evidence="1">The sequence shown here is derived from an EMBL/GenBank/DDBJ whole genome shotgun (WGS) entry which is preliminary data.</text>
</comment>
<evidence type="ECO:0000313" key="2">
    <source>
        <dbReference type="Proteomes" id="UP000188605"/>
    </source>
</evidence>
<dbReference type="EMBL" id="LJDB01000061">
    <property type="protein sequence ID" value="ONI39706.1"/>
    <property type="molecule type" value="Genomic_DNA"/>
</dbReference>
<evidence type="ECO:0000313" key="1">
    <source>
        <dbReference type="EMBL" id="ONI39706.1"/>
    </source>
</evidence>
<protein>
    <submittedName>
        <fullName evidence="1">Uncharacterized protein</fullName>
    </submittedName>
</protein>
<dbReference type="Proteomes" id="UP000188605">
    <property type="component" value="Unassembled WGS sequence"/>
</dbReference>
<sequence>MISISESNMTFGPYKKENVCYVEKSKIYKNLGDGVQIVEFILLLGSNLIFIEAKSSSPQPSSLEDNKKKRFEEFIKKEISPKFLNSFNLFLSANLSILESNATDNVQLIELDKFKNYRIKFYIVIKNHKEEWLSPIKNALEVELLEYRKIWNIDINVLNEELAIKYKLIQPNCKRAPSALRR</sequence>
<name>A0ACC8XB95_9FIRM</name>